<dbReference type="Gene3D" id="1.10.510.10">
    <property type="entry name" value="Transferase(Phosphotransferase) domain 1"/>
    <property type="match status" value="1"/>
</dbReference>
<reference evidence="2 4" key="1">
    <citation type="submission" date="2020-01" db="EMBL/GenBank/DDBJ databases">
        <authorList>
            <consortium name="DOE Joint Genome Institute"/>
            <person name="Haridas S."/>
            <person name="Albert R."/>
            <person name="Binder M."/>
            <person name="Bloem J."/>
            <person name="Labutti K."/>
            <person name="Salamov A."/>
            <person name="Andreopoulos B."/>
            <person name="Baker S.E."/>
            <person name="Barry K."/>
            <person name="Bills G."/>
            <person name="Bluhm B.H."/>
            <person name="Cannon C."/>
            <person name="Castanera R."/>
            <person name="Culley D.E."/>
            <person name="Daum C."/>
            <person name="Ezra D."/>
            <person name="Gonzalez J.B."/>
            <person name="Henrissat B."/>
            <person name="Kuo A."/>
            <person name="Liang C."/>
            <person name="Lipzen A."/>
            <person name="Lutzoni F."/>
            <person name="Magnuson J."/>
            <person name="Mondo S."/>
            <person name="Nolan M."/>
            <person name="Ohm R."/>
            <person name="Pangilinan J."/>
            <person name="Park H.-J."/>
            <person name="Ramirez L."/>
            <person name="Alfaro M."/>
            <person name="Sun H."/>
            <person name="Tritt A."/>
            <person name="Yoshinaga Y."/>
            <person name="Zwiers L.-H."/>
            <person name="Turgeon B.G."/>
            <person name="Goodwin S.B."/>
            <person name="Spatafora J.W."/>
            <person name="Crous P.W."/>
            <person name="Grigoriev I.V."/>
        </authorList>
    </citation>
    <scope>NUCLEOTIDE SEQUENCE</scope>
    <source>
        <strain evidence="2 4">CBS 781.70</strain>
    </source>
</reference>
<dbReference type="OrthoDB" id="1911848at2759"/>
<dbReference type="InterPro" id="IPR011009">
    <property type="entry name" value="Kinase-like_dom_sf"/>
</dbReference>
<sequence length="520" mass="58703">MAELGLAIFASIDICYKYGKELVAICGAFNGAEVELRERTLRINLGWRRIAIQLDFLKRVQHLMEDDHRVLHEKSLQTFGSKLKLATSMMNRLVETRATASHDVELVPKRVKYSLKKEGLDKAIEDLEAWQRASDPSWFLILRMADRQLDTEISTGAVRIADSVPSTLTIRGSVQSDGSTSAGKGITLSATELQALSTEPIAYCDAELALRANDGQKFILDRVHRICPSDKTYRDAKQTVRDLARKLTHNEPLTFGLLSCKGFVTEVSGTGPDRRATFTMVLRTLKGYSNPRSLRHYVVSDDCLESLSQRVEIAQDLAKSVSYVHTFGFVHKNIRPETVLACRKPGTTELCTFLIGFDDFRREDNWTLRRGYDDWEKNLYCHPSRQGATPAEDYDMRHDIYSLGVCMLEIGLWQSFVEYNAAGNASIPSSILEKARVQRPEQLASYLLTSMKDKFVSLAHDRLPRAMGSKYAEIVVTCLTCLDPENPDFGDQSEFEDEDGIHVGVRYIEKVLLRLNNLCI</sequence>
<gene>
    <name evidence="2 4" type="ORF">P152DRAFT_453608</name>
</gene>
<evidence type="ECO:0000259" key="1">
    <source>
        <dbReference type="PROSITE" id="PS50011"/>
    </source>
</evidence>
<dbReference type="Pfam" id="PF07714">
    <property type="entry name" value="PK_Tyr_Ser-Thr"/>
    <property type="match status" value="1"/>
</dbReference>
<protein>
    <recommendedName>
        <fullName evidence="1">Protein kinase domain-containing protein</fullName>
    </recommendedName>
</protein>
<dbReference type="InterPro" id="IPR000719">
    <property type="entry name" value="Prot_kinase_dom"/>
</dbReference>
<dbReference type="PANTHER" id="PTHR37542:SF1">
    <property type="entry name" value="PRION-INHIBITION AND PROPAGATION HELO DOMAIN-CONTAINING PROTEIN"/>
    <property type="match status" value="1"/>
</dbReference>
<dbReference type="InterPro" id="IPR001245">
    <property type="entry name" value="Ser-Thr/Tyr_kinase_cat_dom"/>
</dbReference>
<dbReference type="Proteomes" id="UP000504638">
    <property type="component" value="Unplaced"/>
</dbReference>
<keyword evidence="3" id="KW-1185">Reference proteome</keyword>
<dbReference type="RefSeq" id="XP_033538632.1">
    <property type="nucleotide sequence ID" value="XM_033678411.1"/>
</dbReference>
<evidence type="ECO:0000313" key="4">
    <source>
        <dbReference type="RefSeq" id="XP_033538632.1"/>
    </source>
</evidence>
<dbReference type="PANTHER" id="PTHR37542">
    <property type="entry name" value="HELO DOMAIN-CONTAINING PROTEIN-RELATED"/>
    <property type="match status" value="1"/>
</dbReference>
<organism evidence="2">
    <name type="scientific">Eremomyces bilateralis CBS 781.70</name>
    <dbReference type="NCBI Taxonomy" id="1392243"/>
    <lineage>
        <taxon>Eukaryota</taxon>
        <taxon>Fungi</taxon>
        <taxon>Dikarya</taxon>
        <taxon>Ascomycota</taxon>
        <taxon>Pezizomycotina</taxon>
        <taxon>Dothideomycetes</taxon>
        <taxon>Dothideomycetes incertae sedis</taxon>
        <taxon>Eremomycetales</taxon>
        <taxon>Eremomycetaceae</taxon>
        <taxon>Eremomyces</taxon>
    </lineage>
</organism>
<reference evidence="4" key="2">
    <citation type="submission" date="2020-04" db="EMBL/GenBank/DDBJ databases">
        <authorList>
            <consortium name="NCBI Genome Project"/>
        </authorList>
    </citation>
    <scope>NUCLEOTIDE SEQUENCE</scope>
    <source>
        <strain evidence="4">CBS 781.70</strain>
    </source>
</reference>
<dbReference type="GO" id="GO:0005524">
    <property type="term" value="F:ATP binding"/>
    <property type="evidence" value="ECO:0007669"/>
    <property type="project" value="InterPro"/>
</dbReference>
<dbReference type="GO" id="GO:0004672">
    <property type="term" value="F:protein kinase activity"/>
    <property type="evidence" value="ECO:0007669"/>
    <property type="project" value="InterPro"/>
</dbReference>
<dbReference type="SUPFAM" id="SSF56112">
    <property type="entry name" value="Protein kinase-like (PK-like)"/>
    <property type="match status" value="1"/>
</dbReference>
<evidence type="ECO:0000313" key="3">
    <source>
        <dbReference type="Proteomes" id="UP000504638"/>
    </source>
</evidence>
<dbReference type="EMBL" id="ML975149">
    <property type="protein sequence ID" value="KAF1817001.1"/>
    <property type="molecule type" value="Genomic_DNA"/>
</dbReference>
<proteinExistence type="predicted"/>
<reference evidence="4" key="3">
    <citation type="submission" date="2025-04" db="UniProtKB">
        <authorList>
            <consortium name="RefSeq"/>
        </authorList>
    </citation>
    <scope>IDENTIFICATION</scope>
    <source>
        <strain evidence="4">CBS 781.70</strain>
    </source>
</reference>
<name>A0A6G1GGG8_9PEZI</name>
<dbReference type="PROSITE" id="PS50011">
    <property type="entry name" value="PROTEIN_KINASE_DOM"/>
    <property type="match status" value="1"/>
</dbReference>
<accession>A0A6G1GGG8</accession>
<evidence type="ECO:0000313" key="2">
    <source>
        <dbReference type="EMBL" id="KAF1817001.1"/>
    </source>
</evidence>
<feature type="domain" description="Protein kinase" evidence="1">
    <location>
        <begin position="176"/>
        <end position="505"/>
    </location>
</feature>
<dbReference type="GeneID" id="54418981"/>
<dbReference type="AlphaFoldDB" id="A0A6G1GGG8"/>